<reference evidence="2 3" key="1">
    <citation type="journal article" date="2015" name="Genome Announc.">
        <title>Genome Sequence of 'Candidatus Thioglobus autotrophica' Strain EF1, a Chemoautotroph from the SUP05 Clade of Marine Gammaproteobacteria.</title>
        <authorList>
            <person name="Shah V."/>
            <person name="Morris R.M."/>
        </authorList>
    </citation>
    <scope>NUCLEOTIDE SEQUENCE [LARGE SCALE GENOMIC DNA]</scope>
    <source>
        <strain evidence="2 3">EF1</strain>
    </source>
</reference>
<feature type="transmembrane region" description="Helical" evidence="1">
    <location>
        <begin position="87"/>
        <end position="106"/>
    </location>
</feature>
<feature type="transmembrane region" description="Helical" evidence="1">
    <location>
        <begin position="12"/>
        <end position="34"/>
    </location>
</feature>
<dbReference type="EMBL" id="CP010552">
    <property type="protein sequence ID" value="ALE52138.1"/>
    <property type="molecule type" value="Genomic_DNA"/>
</dbReference>
<keyword evidence="1" id="KW-0812">Transmembrane</keyword>
<dbReference type="STRING" id="1705394.SP60_02100"/>
<evidence type="ECO:0000313" key="3">
    <source>
        <dbReference type="Proteomes" id="UP000058020"/>
    </source>
</evidence>
<proteinExistence type="predicted"/>
<keyword evidence="3" id="KW-1185">Reference proteome</keyword>
<dbReference type="AlphaFoldDB" id="A0A0M4NI66"/>
<evidence type="ECO:0008006" key="4">
    <source>
        <dbReference type="Google" id="ProtNLM"/>
    </source>
</evidence>
<keyword evidence="1" id="KW-1133">Transmembrane helix</keyword>
<gene>
    <name evidence="2" type="ORF">SP60_02100</name>
</gene>
<feature type="transmembrane region" description="Helical" evidence="1">
    <location>
        <begin position="476"/>
        <end position="495"/>
    </location>
</feature>
<name>A0A0M4NI66_9GAMM</name>
<keyword evidence="1" id="KW-0472">Membrane</keyword>
<feature type="transmembrane region" description="Helical" evidence="1">
    <location>
        <begin position="141"/>
        <end position="158"/>
    </location>
</feature>
<feature type="transmembrane region" description="Helical" evidence="1">
    <location>
        <begin position="164"/>
        <end position="195"/>
    </location>
</feature>
<feature type="transmembrane region" description="Helical" evidence="1">
    <location>
        <begin position="501"/>
        <end position="519"/>
    </location>
</feature>
<dbReference type="Proteomes" id="UP000058020">
    <property type="component" value="Chromosome"/>
</dbReference>
<feature type="transmembrane region" description="Helical" evidence="1">
    <location>
        <begin position="433"/>
        <end position="464"/>
    </location>
</feature>
<dbReference type="RefSeq" id="WP_053951068.1">
    <property type="nucleotide sequence ID" value="NZ_CP010552.1"/>
</dbReference>
<evidence type="ECO:0000256" key="1">
    <source>
        <dbReference type="SAM" id="Phobius"/>
    </source>
</evidence>
<dbReference type="OrthoDB" id="9855869at2"/>
<feature type="transmembrane region" description="Helical" evidence="1">
    <location>
        <begin position="54"/>
        <end position="75"/>
    </location>
</feature>
<accession>A0A0M4NI66</accession>
<evidence type="ECO:0000313" key="2">
    <source>
        <dbReference type="EMBL" id="ALE52138.1"/>
    </source>
</evidence>
<organism evidence="2 3">
    <name type="scientific">Candidatus Thioglobus autotrophicus</name>
    <dbReference type="NCBI Taxonomy" id="1705394"/>
    <lineage>
        <taxon>Bacteria</taxon>
        <taxon>Pseudomonadati</taxon>
        <taxon>Pseudomonadota</taxon>
        <taxon>Gammaproteobacteria</taxon>
        <taxon>Candidatus Pseudothioglobaceae</taxon>
        <taxon>Candidatus Thioglobus</taxon>
    </lineage>
</organism>
<dbReference type="KEGG" id="tho:SP60_02100"/>
<protein>
    <recommendedName>
        <fullName evidence="4">Glycosyltransferase RgtA/B/C/D-like domain-containing protein</fullName>
    </recommendedName>
</protein>
<sequence length="524" mass="60569">MNRFLYKHNPIILIALVSLLIRAVVYFLSDFTSIDGGHFKHSYYNALNNHFFEYLYSATVQSPLITVIDAMLVNLFSYDVILKYKVLLLFSFVLDVIAIVLIYSIIIRFVNSYYAIFFISLLSISLIPFEFWRLGLHYDHYNLFFTSFFLFTLLNYIMDETKFSVYILSFSSILLALLFPINIVVVPICLALLGLFKTINRNISTSIINVSLIPVVSVMLVIASFSVKNYSLNKDFNHSSKSGVSMMQVVSRSFLHDPVKLREFIVKSNASKMFVWCFDNPTYSESDLIYLARHWGMCFQEEENNNSAKFNFSIDNMVDAVTKIGSKEQVSSLLYDQHVINDKPYLLSGYAPEYSLRWTSIWGAEVRDLYLTAIQENSLGMLYIIAKQAAVYSLYGPFFPYEVLWRSEDSHWSELEALSKFSMASIKIPFQGFIGIAAIIFGCLIFVSYLLILLNFFTYLFRVVFSRSLNISKYDLFLLILSTVIFLNLIVYSTLVGGEHYRYFMHSLAYVFIGGVLIFRKFRL</sequence>
<feature type="transmembrane region" description="Helical" evidence="1">
    <location>
        <begin position="112"/>
        <end position="129"/>
    </location>
</feature>
<feature type="transmembrane region" description="Helical" evidence="1">
    <location>
        <begin position="207"/>
        <end position="227"/>
    </location>
</feature>